<organism evidence="1 2">
    <name type="scientific">Brassica napus</name>
    <name type="common">Rape</name>
    <dbReference type="NCBI Taxonomy" id="3708"/>
    <lineage>
        <taxon>Eukaryota</taxon>
        <taxon>Viridiplantae</taxon>
        <taxon>Streptophyta</taxon>
        <taxon>Embryophyta</taxon>
        <taxon>Tracheophyta</taxon>
        <taxon>Spermatophyta</taxon>
        <taxon>Magnoliopsida</taxon>
        <taxon>eudicotyledons</taxon>
        <taxon>Gunneridae</taxon>
        <taxon>Pentapetalae</taxon>
        <taxon>rosids</taxon>
        <taxon>malvids</taxon>
        <taxon>Brassicales</taxon>
        <taxon>Brassicaceae</taxon>
        <taxon>Brassiceae</taxon>
        <taxon>Brassica</taxon>
    </lineage>
</organism>
<dbReference type="EMBL" id="JAGKQM010000018">
    <property type="protein sequence ID" value="KAH0865777.1"/>
    <property type="molecule type" value="Genomic_DNA"/>
</dbReference>
<proteinExistence type="predicted"/>
<evidence type="ECO:0000313" key="2">
    <source>
        <dbReference type="Proteomes" id="UP000824890"/>
    </source>
</evidence>
<gene>
    <name evidence="1" type="ORF">HID58_082988</name>
</gene>
<protein>
    <submittedName>
        <fullName evidence="1">Uncharacterized protein</fullName>
    </submittedName>
</protein>
<feature type="non-terminal residue" evidence="1">
    <location>
        <position position="1"/>
    </location>
</feature>
<accession>A0ABQ7YC67</accession>
<name>A0ABQ7YC67_BRANA</name>
<reference evidence="1 2" key="1">
    <citation type="submission" date="2021-05" db="EMBL/GenBank/DDBJ databases">
        <title>Genome Assembly of Synthetic Allotetraploid Brassica napus Reveals Homoeologous Exchanges between Subgenomes.</title>
        <authorList>
            <person name="Davis J.T."/>
        </authorList>
    </citation>
    <scope>NUCLEOTIDE SEQUENCE [LARGE SCALE GENOMIC DNA]</scope>
    <source>
        <strain evidence="2">cv. Da-Ae</strain>
        <tissue evidence="1">Seedling</tissue>
    </source>
</reference>
<keyword evidence="2" id="KW-1185">Reference proteome</keyword>
<dbReference type="Proteomes" id="UP000824890">
    <property type="component" value="Unassembled WGS sequence"/>
</dbReference>
<evidence type="ECO:0000313" key="1">
    <source>
        <dbReference type="EMBL" id="KAH0865777.1"/>
    </source>
</evidence>
<sequence length="216" mass="23991">SRLTRSTLFSKYIRYAFCSVSPPVLTSGGPKIEHTGVCVSSGAKARYLLWSKVEGSGHVWERRCLLLVPARPALLRCRLFTFRLVQSFSSPSEKGSFRGSRRGPLFLDLKSANLGITFLPLCLIRRLPEALSFEDMLSFVLLCTVRFFSSVVSLCLCGAPAPHLSLRRCGRCKEFKPPPAVHESRFFTACFSISRIGSTAASSTIFWFVRSGPLTE</sequence>
<comment type="caution">
    <text evidence="1">The sequence shown here is derived from an EMBL/GenBank/DDBJ whole genome shotgun (WGS) entry which is preliminary data.</text>
</comment>